<dbReference type="InterPro" id="IPR000504">
    <property type="entry name" value="RRM_dom"/>
</dbReference>
<sequence>MVLIEWILTGTDQIGAGGFIGSRLWPGWIKFHRINIKHVSRLEGLIKGAENGLAFTIVCLQMEPLPSGNLPPGFDPSTCRSVYAGNIHTQVTEVLLQEIFAITGPIESCKLIRKDKSSYGFVHYFDRRSTEGICLDSLSKLIGPTPLVKGKIHLVISTFLLEISVQRSLMQHCLKASLPTTLARCSNCHK</sequence>
<evidence type="ECO:0000313" key="4">
    <source>
        <dbReference type="Proteomes" id="UP000467841"/>
    </source>
</evidence>
<dbReference type="AlphaFoldDB" id="A0A6D2JFE3"/>
<proteinExistence type="predicted"/>
<reference evidence="3" key="1">
    <citation type="submission" date="2020-01" db="EMBL/GenBank/DDBJ databases">
        <authorList>
            <person name="Mishra B."/>
        </authorList>
    </citation>
    <scope>NUCLEOTIDE SEQUENCE [LARGE SCALE GENOMIC DNA]</scope>
</reference>
<organism evidence="3 4">
    <name type="scientific">Microthlaspi erraticum</name>
    <dbReference type="NCBI Taxonomy" id="1685480"/>
    <lineage>
        <taxon>Eukaryota</taxon>
        <taxon>Viridiplantae</taxon>
        <taxon>Streptophyta</taxon>
        <taxon>Embryophyta</taxon>
        <taxon>Tracheophyta</taxon>
        <taxon>Spermatophyta</taxon>
        <taxon>Magnoliopsida</taxon>
        <taxon>eudicotyledons</taxon>
        <taxon>Gunneridae</taxon>
        <taxon>Pentapetalae</taxon>
        <taxon>rosids</taxon>
        <taxon>malvids</taxon>
        <taxon>Brassicales</taxon>
        <taxon>Brassicaceae</taxon>
        <taxon>Coluteocarpeae</taxon>
        <taxon>Microthlaspi</taxon>
    </lineage>
</organism>
<accession>A0A6D2JFE3</accession>
<evidence type="ECO:0000256" key="1">
    <source>
        <dbReference type="PROSITE-ProRule" id="PRU00176"/>
    </source>
</evidence>
<keyword evidence="4" id="KW-1185">Reference proteome</keyword>
<dbReference type="Pfam" id="PF00076">
    <property type="entry name" value="RRM_1"/>
    <property type="match status" value="1"/>
</dbReference>
<feature type="domain" description="RRM" evidence="2">
    <location>
        <begin position="80"/>
        <end position="131"/>
    </location>
</feature>
<dbReference type="OrthoDB" id="8093034at2759"/>
<evidence type="ECO:0000259" key="2">
    <source>
        <dbReference type="PROSITE" id="PS50102"/>
    </source>
</evidence>
<dbReference type="PROSITE" id="PS50102">
    <property type="entry name" value="RRM"/>
    <property type="match status" value="1"/>
</dbReference>
<dbReference type="Proteomes" id="UP000467841">
    <property type="component" value="Unassembled WGS sequence"/>
</dbReference>
<name>A0A6D2JFE3_9BRAS</name>
<dbReference type="SUPFAM" id="SSF54928">
    <property type="entry name" value="RNA-binding domain, RBD"/>
    <property type="match status" value="1"/>
</dbReference>
<dbReference type="InterPro" id="IPR035979">
    <property type="entry name" value="RBD_domain_sf"/>
</dbReference>
<dbReference type="GO" id="GO:0003723">
    <property type="term" value="F:RNA binding"/>
    <property type="evidence" value="ECO:0007669"/>
    <property type="project" value="UniProtKB-UniRule"/>
</dbReference>
<keyword evidence="1" id="KW-0694">RNA-binding</keyword>
<protein>
    <recommendedName>
        <fullName evidence="2">RRM domain-containing protein</fullName>
    </recommendedName>
</protein>
<dbReference type="EMBL" id="CACVBM020001262">
    <property type="protein sequence ID" value="CAA7042193.1"/>
    <property type="molecule type" value="Genomic_DNA"/>
</dbReference>
<comment type="caution">
    <text evidence="3">The sequence shown here is derived from an EMBL/GenBank/DDBJ whole genome shotgun (WGS) entry which is preliminary data.</text>
</comment>
<dbReference type="InterPro" id="IPR012677">
    <property type="entry name" value="Nucleotide-bd_a/b_plait_sf"/>
</dbReference>
<dbReference type="Gene3D" id="3.30.70.330">
    <property type="match status" value="1"/>
</dbReference>
<dbReference type="SMART" id="SM00360">
    <property type="entry name" value="RRM"/>
    <property type="match status" value="1"/>
</dbReference>
<evidence type="ECO:0000313" key="3">
    <source>
        <dbReference type="EMBL" id="CAA7042193.1"/>
    </source>
</evidence>
<gene>
    <name evidence="3" type="ORF">MERR_LOCUS29428</name>
</gene>